<keyword evidence="1" id="KW-0732">Signal</keyword>
<evidence type="ECO:0000313" key="3">
    <source>
        <dbReference type="Proteomes" id="UP001202134"/>
    </source>
</evidence>
<accession>A0ABT0KKE1</accession>
<comment type="caution">
    <text evidence="2">The sequence shown here is derived from an EMBL/GenBank/DDBJ whole genome shotgun (WGS) entry which is preliminary data.</text>
</comment>
<feature type="chain" id="PRO_5046152978" description="DUF481 domain-containing protein" evidence="1">
    <location>
        <begin position="27"/>
        <end position="365"/>
    </location>
</feature>
<feature type="signal peptide" evidence="1">
    <location>
        <begin position="1"/>
        <end position="26"/>
    </location>
</feature>
<dbReference type="EMBL" id="JAKIKU010000001">
    <property type="protein sequence ID" value="MCL1044302.1"/>
    <property type="molecule type" value="Genomic_DNA"/>
</dbReference>
<proteinExistence type="predicted"/>
<keyword evidence="3" id="KW-1185">Reference proteome</keyword>
<evidence type="ECO:0008006" key="4">
    <source>
        <dbReference type="Google" id="ProtNLM"/>
    </source>
</evidence>
<dbReference type="Proteomes" id="UP001202134">
    <property type="component" value="Unassembled WGS sequence"/>
</dbReference>
<protein>
    <recommendedName>
        <fullName evidence="4">DUF481 domain-containing protein</fullName>
    </recommendedName>
</protein>
<sequence length="365" mass="42493">MTLRLNSHLWKIICSLVLTASQAVSAAHTDLSQSTTLDQALTTSTDNKVSTIARATDETALEVNESDDIHTNDNVLVETEHSPCYDHAQSDTRLDKTFAYLNTKFCEPAIWFDSFFVDERITDDARAGTIVRWYNDFSYFEKEGFKYRSNVKAHLNLPGMSKKLKIILDSTGEDDPFSFIKSPDDDNEREVGLRYDWYAKERTSFNIKASFKPKIEARYRYTYPISQNTLWRFTQTLYQEKKVTGETSEFDFEHAFNESFLLRWNSAAQYENKNNGWELGTGLQLYQYLSDTKAISYQARINGVTEPYHYIETASIGLTYRQNYARKWLFFAVTPEYTWTKEDDTAERLNQMVITFTIEILFQNV</sequence>
<evidence type="ECO:0000313" key="2">
    <source>
        <dbReference type="EMBL" id="MCL1044302.1"/>
    </source>
</evidence>
<name>A0ABT0KKE1_9GAMM</name>
<dbReference type="RefSeq" id="WP_248954728.1">
    <property type="nucleotide sequence ID" value="NZ_JAKIKU010000001.1"/>
</dbReference>
<evidence type="ECO:0000256" key="1">
    <source>
        <dbReference type="SAM" id="SignalP"/>
    </source>
</evidence>
<gene>
    <name evidence="2" type="ORF">L2737_03000</name>
</gene>
<reference evidence="2 3" key="1">
    <citation type="submission" date="2022-01" db="EMBL/GenBank/DDBJ databases">
        <title>Whole genome-based taxonomy of the Shewanellaceae.</title>
        <authorList>
            <person name="Martin-Rodriguez A.J."/>
        </authorList>
    </citation>
    <scope>NUCLEOTIDE SEQUENCE [LARGE SCALE GENOMIC DNA]</scope>
    <source>
        <strain evidence="2 3">DSM 24955</strain>
    </source>
</reference>
<organism evidence="2 3">
    <name type="scientific">Shewanella electrodiphila</name>
    <dbReference type="NCBI Taxonomy" id="934143"/>
    <lineage>
        <taxon>Bacteria</taxon>
        <taxon>Pseudomonadati</taxon>
        <taxon>Pseudomonadota</taxon>
        <taxon>Gammaproteobacteria</taxon>
        <taxon>Alteromonadales</taxon>
        <taxon>Shewanellaceae</taxon>
        <taxon>Shewanella</taxon>
    </lineage>
</organism>